<dbReference type="InterPro" id="IPR013785">
    <property type="entry name" value="Aldolase_TIM"/>
</dbReference>
<dbReference type="Gene3D" id="3.20.20.70">
    <property type="entry name" value="Aldolase class I"/>
    <property type="match status" value="1"/>
</dbReference>
<dbReference type="KEGG" id="afx:JZ786_09355"/>
<keyword evidence="4" id="KW-0812">Transmembrane</keyword>
<dbReference type="PANTHER" id="PTHR43819">
    <property type="entry name" value="ARCHAEAL-TYPE GLUTAMATE SYNTHASE [NADPH]"/>
    <property type="match status" value="1"/>
</dbReference>
<organism evidence="6 7">
    <name type="scientific">Alicyclobacillus mengziensis</name>
    <dbReference type="NCBI Taxonomy" id="2931921"/>
    <lineage>
        <taxon>Bacteria</taxon>
        <taxon>Bacillati</taxon>
        <taxon>Bacillota</taxon>
        <taxon>Bacilli</taxon>
        <taxon>Bacillales</taxon>
        <taxon>Alicyclobacillaceae</taxon>
        <taxon>Alicyclobacillus</taxon>
    </lineage>
</organism>
<feature type="domain" description="Glutamate synthase" evidence="5">
    <location>
        <begin position="149"/>
        <end position="498"/>
    </location>
</feature>
<dbReference type="GO" id="GO:0015930">
    <property type="term" value="F:glutamate synthase activity"/>
    <property type="evidence" value="ECO:0007669"/>
    <property type="project" value="InterPro"/>
</dbReference>
<dbReference type="CDD" id="cd02808">
    <property type="entry name" value="GltS_FMN"/>
    <property type="match status" value="1"/>
</dbReference>
<reference evidence="6 7" key="1">
    <citation type="submission" date="2021-02" db="EMBL/GenBank/DDBJ databases">
        <title>Alicyclobacillus curvatus sp. nov. and Alicyclobacillus mengziensis sp. nov., two acidophilic bacteria isolated from acid mine drainage.</title>
        <authorList>
            <person name="Huang Y."/>
        </authorList>
    </citation>
    <scope>NUCLEOTIDE SEQUENCE [LARGE SCALE GENOMIC DNA]</scope>
    <source>
        <strain evidence="6 7">S30H14</strain>
    </source>
</reference>
<dbReference type="PIRSF" id="PIRSF006429">
    <property type="entry name" value="GOGAT_lg_2"/>
    <property type="match status" value="1"/>
</dbReference>
<accession>A0A9X7W326</accession>
<evidence type="ECO:0000313" key="6">
    <source>
        <dbReference type="EMBL" id="QSO49781.1"/>
    </source>
</evidence>
<dbReference type="AlphaFoldDB" id="A0A9X7W326"/>
<sequence length="549" mass="60400">MGETKGVAHRVEVVLLILLLIVILAPVFGILYLYILSKKPQHSVIRAHPYLGWMRYLLEKMGPEFRQYWFDEDTGGKPFSRNEFLGIVFSSKYQTDLVSFGSKRDFEKPGYYISNDLFPLLVEELKVDNKDKVSAKKYEIDHEGLFTREEHMADVKVSRWLYDDDDTIVVGPERKQPWKLRGMFGASATSYGAIGEHYILSTGQGAAKAGGSWINTGEGGVAPEHLATGADVVAQIGPGLFGYRDDNGNFSMEEFRKKAAEPNIRAFELKFAQGAKIRGGHLEGAKVNAKVAAIRKVPVGVTVNSPNRFPFLKSSEDALRFVKDLQEEGGKPVGFKIVVGDQSRLDDLFETMCRLNIFPDFITVDGGEGGSGATFKSMADTMGLPLIPALIAFVDAAHRYGVRDRFKVFASGKLITADKVAIALGVGADCVNSARGFMMANGCIMAMQCHTGKCPTGVTTTDPKYQRALVVEEKQWRVMNYIVNLRQGLFALAAACGLDSPRQFRREHIVFQNEHGRTVRLSELFPLPGTHSDPAVAGTRTGTVAEPGA</sequence>
<evidence type="ECO:0000256" key="3">
    <source>
        <dbReference type="SAM" id="MobiDB-lite"/>
    </source>
</evidence>
<evidence type="ECO:0000256" key="2">
    <source>
        <dbReference type="PIRNR" id="PIRNR006429"/>
    </source>
</evidence>
<dbReference type="InterPro" id="IPR002932">
    <property type="entry name" value="Glu_synthdom"/>
</dbReference>
<name>A0A9X7W326_9BACL</name>
<evidence type="ECO:0000313" key="7">
    <source>
        <dbReference type="Proteomes" id="UP000663505"/>
    </source>
</evidence>
<dbReference type="InterPro" id="IPR024188">
    <property type="entry name" value="GltB"/>
</dbReference>
<dbReference type="Pfam" id="PF01645">
    <property type="entry name" value="Glu_synthase"/>
    <property type="match status" value="1"/>
</dbReference>
<evidence type="ECO:0000259" key="5">
    <source>
        <dbReference type="Pfam" id="PF01645"/>
    </source>
</evidence>
<keyword evidence="7" id="KW-1185">Reference proteome</keyword>
<dbReference type="PANTHER" id="PTHR43819:SF1">
    <property type="entry name" value="ARCHAEAL-TYPE GLUTAMATE SYNTHASE [NADPH]"/>
    <property type="match status" value="1"/>
</dbReference>
<dbReference type="GO" id="GO:0006537">
    <property type="term" value="P:glutamate biosynthetic process"/>
    <property type="evidence" value="ECO:0007669"/>
    <property type="project" value="InterPro"/>
</dbReference>
<keyword evidence="4" id="KW-0472">Membrane</keyword>
<evidence type="ECO:0000256" key="4">
    <source>
        <dbReference type="SAM" id="Phobius"/>
    </source>
</evidence>
<feature type="region of interest" description="Disordered" evidence="3">
    <location>
        <begin position="530"/>
        <end position="549"/>
    </location>
</feature>
<evidence type="ECO:0000256" key="1">
    <source>
        <dbReference type="ARBA" id="ARBA00009716"/>
    </source>
</evidence>
<feature type="transmembrane region" description="Helical" evidence="4">
    <location>
        <begin position="13"/>
        <end position="36"/>
    </location>
</feature>
<proteinExistence type="inferred from homology"/>
<dbReference type="Proteomes" id="UP000663505">
    <property type="component" value="Chromosome"/>
</dbReference>
<dbReference type="SUPFAM" id="SSF51395">
    <property type="entry name" value="FMN-linked oxidoreductases"/>
    <property type="match status" value="1"/>
</dbReference>
<comment type="similarity">
    <text evidence="1 2">Belongs to the glutamate synthase family.</text>
</comment>
<gene>
    <name evidence="6" type="ORF">JZ786_09355</name>
</gene>
<protein>
    <submittedName>
        <fullName evidence="6">FMN-binding glutamate synthase family protein</fullName>
    </submittedName>
</protein>
<dbReference type="EMBL" id="CP071182">
    <property type="protein sequence ID" value="QSO49781.1"/>
    <property type="molecule type" value="Genomic_DNA"/>
</dbReference>
<keyword evidence="4" id="KW-1133">Transmembrane helix</keyword>